<evidence type="ECO:0000313" key="3">
    <source>
        <dbReference type="Proteomes" id="UP000759103"/>
    </source>
</evidence>
<sequence length="45" mass="4595">MARGKVYAHHALIVTGVGALFGAASLSVWQMLSLAFTLGHRAAGG</sequence>
<dbReference type="RefSeq" id="WP_219748280.1">
    <property type="nucleotide sequence ID" value="NZ_JAHXZN010000002.1"/>
</dbReference>
<dbReference type="EMBL" id="JAHXZN010000002">
    <property type="protein sequence ID" value="MBW6530837.1"/>
    <property type="molecule type" value="Genomic_DNA"/>
</dbReference>
<reference evidence="2 3" key="1">
    <citation type="submission" date="2021-07" db="EMBL/GenBank/DDBJ databases">
        <title>Sphingomonas sp.</title>
        <authorList>
            <person name="Feng G."/>
            <person name="Li J."/>
            <person name="Pan M."/>
        </authorList>
    </citation>
    <scope>NUCLEOTIDE SEQUENCE [LARGE SCALE GENOMIC DNA]</scope>
    <source>
        <strain evidence="2 3">RRHST34</strain>
    </source>
</reference>
<keyword evidence="1" id="KW-0812">Transmembrane</keyword>
<keyword evidence="3" id="KW-1185">Reference proteome</keyword>
<keyword evidence="1" id="KW-0472">Membrane</keyword>
<gene>
    <name evidence="2" type="ORF">KZ820_08825</name>
</gene>
<dbReference type="Proteomes" id="UP000759103">
    <property type="component" value="Unassembled WGS sequence"/>
</dbReference>
<evidence type="ECO:0000313" key="2">
    <source>
        <dbReference type="EMBL" id="MBW6530837.1"/>
    </source>
</evidence>
<keyword evidence="1" id="KW-1133">Transmembrane helix</keyword>
<protein>
    <submittedName>
        <fullName evidence="2">Uncharacterized protein</fullName>
    </submittedName>
</protein>
<accession>A0ABS7BMI7</accession>
<feature type="transmembrane region" description="Helical" evidence="1">
    <location>
        <begin position="12"/>
        <end position="32"/>
    </location>
</feature>
<organism evidence="2 3">
    <name type="scientific">Sphingomonas citri</name>
    <dbReference type="NCBI Taxonomy" id="2862499"/>
    <lineage>
        <taxon>Bacteria</taxon>
        <taxon>Pseudomonadati</taxon>
        <taxon>Pseudomonadota</taxon>
        <taxon>Alphaproteobacteria</taxon>
        <taxon>Sphingomonadales</taxon>
        <taxon>Sphingomonadaceae</taxon>
        <taxon>Sphingomonas</taxon>
    </lineage>
</organism>
<comment type="caution">
    <text evidence="2">The sequence shown here is derived from an EMBL/GenBank/DDBJ whole genome shotgun (WGS) entry which is preliminary data.</text>
</comment>
<proteinExistence type="predicted"/>
<name>A0ABS7BMI7_9SPHN</name>
<evidence type="ECO:0000256" key="1">
    <source>
        <dbReference type="SAM" id="Phobius"/>
    </source>
</evidence>